<dbReference type="GO" id="GO:0005524">
    <property type="term" value="F:ATP binding"/>
    <property type="evidence" value="ECO:0007669"/>
    <property type="project" value="UniProtKB-KW"/>
</dbReference>
<evidence type="ECO:0000313" key="5">
    <source>
        <dbReference type="EMBL" id="AJF24006.1"/>
    </source>
</evidence>
<dbReference type="PROSITE" id="PS00211">
    <property type="entry name" value="ABC_TRANSPORTER_1"/>
    <property type="match status" value="1"/>
</dbReference>
<organism evidence="5 6">
    <name type="scientific">Candidatus Portiera aleyrodidarum MED</name>
    <name type="common">Bemisia tabaci</name>
    <dbReference type="NCBI Taxonomy" id="1163752"/>
    <lineage>
        <taxon>Bacteria</taxon>
        <taxon>Pseudomonadati</taxon>
        <taxon>Pseudomonadota</taxon>
        <taxon>Gammaproteobacteria</taxon>
        <taxon>Candidatus Johnevansiales</taxon>
        <taxon>Candidatus Johnevansiaceae</taxon>
        <taxon>Candidatus Portiera</taxon>
    </lineage>
</organism>
<evidence type="ECO:0000256" key="1">
    <source>
        <dbReference type="ARBA" id="ARBA00022448"/>
    </source>
</evidence>
<protein>
    <submittedName>
        <fullName evidence="5">ABC transporter</fullName>
    </submittedName>
</protein>
<dbReference type="InterPro" id="IPR003439">
    <property type="entry name" value="ABC_transporter-like_ATP-bd"/>
</dbReference>
<dbReference type="InterPro" id="IPR003593">
    <property type="entry name" value="AAA+_ATPase"/>
</dbReference>
<evidence type="ECO:0000256" key="2">
    <source>
        <dbReference type="ARBA" id="ARBA00022741"/>
    </source>
</evidence>
<name>A0AAU8RPS9_9GAMM</name>
<proteinExistence type="predicted"/>
<dbReference type="PANTHER" id="PTHR42711">
    <property type="entry name" value="ABC TRANSPORTER ATP-BINDING PROTEIN"/>
    <property type="match status" value="1"/>
</dbReference>
<keyword evidence="3" id="KW-0067">ATP-binding</keyword>
<dbReference type="Gene3D" id="3.40.50.300">
    <property type="entry name" value="P-loop containing nucleotide triphosphate hydrolases"/>
    <property type="match status" value="1"/>
</dbReference>
<evidence type="ECO:0000313" key="6">
    <source>
        <dbReference type="Proteomes" id="UP000031624"/>
    </source>
</evidence>
<dbReference type="GeneID" id="66279922"/>
<evidence type="ECO:0000256" key="3">
    <source>
        <dbReference type="ARBA" id="ARBA00022840"/>
    </source>
</evidence>
<evidence type="ECO:0000259" key="4">
    <source>
        <dbReference type="PROSITE" id="PS50893"/>
    </source>
</evidence>
<reference evidence="5 6" key="1">
    <citation type="submission" date="2014-04" db="EMBL/GenBank/DDBJ databases">
        <title>Genome reduction and metabolic complementation of the dual endosymbionts in the whitefly Bemisia tabaci.</title>
        <authorList>
            <person name="Rao Q."/>
            <person name="Rollat-Farnier P.-A."/>
            <person name="Zhang Z.-X."/>
            <person name="Santos-Garcia D."/>
            <person name="Silva F.J."/>
            <person name="Moya A."/>
            <person name="Zhu D.-T."/>
            <person name="Klein C.C."/>
            <person name="Vavre F."/>
            <person name="Sagot M.-F."/>
            <person name="Liu S.-S."/>
            <person name="Mouton L."/>
            <person name="Wang X.-W."/>
        </authorList>
    </citation>
    <scope>NUCLEOTIDE SEQUENCE [LARGE SCALE GENOMIC DNA]</scope>
    <source>
        <strain evidence="5 6">BT-Q</strain>
    </source>
</reference>
<dbReference type="Pfam" id="PF00005">
    <property type="entry name" value="ABC_tran"/>
    <property type="match status" value="1"/>
</dbReference>
<dbReference type="SUPFAM" id="SSF52540">
    <property type="entry name" value="P-loop containing nucleoside triphosphate hydrolases"/>
    <property type="match status" value="1"/>
</dbReference>
<feature type="domain" description="ABC transporter" evidence="4">
    <location>
        <begin position="6"/>
        <end position="238"/>
    </location>
</feature>
<keyword evidence="2" id="KW-0547">Nucleotide-binding</keyword>
<accession>A0AAU8RPS9</accession>
<sequence length="312" mass="36158">MKKLALNIKKLTKIYKKKNYALKNINLEVRKGDFFAILGQNGAGKSTTIGIISSLIKKTCGKIKIFDTDIDKENSKAKCNLGYVSQEYNLNQFEKVENILFTQAGLYGISKKFSKVRIYKLLQDLSLFKQREIIVKKLSGGMKRRLMIARSLVHNPNLLILDEPTAGLDIELRKNIWDYMYNINKKEKKTIILTTHYLEEAERLCRNVAIIKKGRIIKNTSMQSLLSKIDRNTFLLETKHPLKKIPYITGVKLQKKDSYNFIISLKKGTKLNEIFNIFDKANIEIVAMRNTSNRLEERFLNIIEKANIEYKI</sequence>
<dbReference type="EMBL" id="CP007563">
    <property type="protein sequence ID" value="AJF24006.1"/>
    <property type="molecule type" value="Genomic_DNA"/>
</dbReference>
<dbReference type="InterPro" id="IPR027417">
    <property type="entry name" value="P-loop_NTPase"/>
</dbReference>
<keyword evidence="1" id="KW-0813">Transport</keyword>
<dbReference type="RefSeq" id="WP_014894974.1">
    <property type="nucleotide sequence ID" value="NZ_CP007563.1"/>
</dbReference>
<dbReference type="SMART" id="SM00382">
    <property type="entry name" value="AAA"/>
    <property type="match status" value="1"/>
</dbReference>
<dbReference type="KEGG" id="paly:O3E_00360"/>
<dbReference type="PROSITE" id="PS50893">
    <property type="entry name" value="ABC_TRANSPORTER_2"/>
    <property type="match status" value="1"/>
</dbReference>
<dbReference type="PANTHER" id="PTHR42711:SF15">
    <property type="entry name" value="ABC-TYPE MULTIDRUG TRANSPORT SYSTEM, ATPASE COMPONENT"/>
    <property type="match status" value="1"/>
</dbReference>
<gene>
    <name evidence="5" type="ORF">O3E_00360</name>
</gene>
<dbReference type="AlphaFoldDB" id="A0AAU8RPS9"/>
<dbReference type="GO" id="GO:0016887">
    <property type="term" value="F:ATP hydrolysis activity"/>
    <property type="evidence" value="ECO:0007669"/>
    <property type="project" value="InterPro"/>
</dbReference>
<dbReference type="InterPro" id="IPR050763">
    <property type="entry name" value="ABC_transporter_ATP-binding"/>
</dbReference>
<dbReference type="InterPro" id="IPR017871">
    <property type="entry name" value="ABC_transporter-like_CS"/>
</dbReference>
<dbReference type="Proteomes" id="UP000031624">
    <property type="component" value="Chromosome"/>
</dbReference>